<name>A0AAN7VBU3_9COLE</name>
<dbReference type="PANTHER" id="PTHR12514">
    <property type="entry name" value="ENHANCER OF YELLOW 2 TRANSCRIPTION FACTOR"/>
    <property type="match status" value="1"/>
</dbReference>
<evidence type="ECO:0000256" key="1">
    <source>
        <dbReference type="HAMAP-Rule" id="MF_03046"/>
    </source>
</evidence>
<dbReference type="EMBL" id="JAVRBK010000003">
    <property type="protein sequence ID" value="KAK5645715.1"/>
    <property type="molecule type" value="Genomic_DNA"/>
</dbReference>
<gene>
    <name evidence="1" type="primary">e(y)2</name>
    <name evidence="2" type="ORF">RI129_004179</name>
</gene>
<organism evidence="2 3">
    <name type="scientific">Pyrocoelia pectoralis</name>
    <dbReference type="NCBI Taxonomy" id="417401"/>
    <lineage>
        <taxon>Eukaryota</taxon>
        <taxon>Metazoa</taxon>
        <taxon>Ecdysozoa</taxon>
        <taxon>Arthropoda</taxon>
        <taxon>Hexapoda</taxon>
        <taxon>Insecta</taxon>
        <taxon>Pterygota</taxon>
        <taxon>Neoptera</taxon>
        <taxon>Endopterygota</taxon>
        <taxon>Coleoptera</taxon>
        <taxon>Polyphaga</taxon>
        <taxon>Elateriformia</taxon>
        <taxon>Elateroidea</taxon>
        <taxon>Lampyridae</taxon>
        <taxon>Lampyrinae</taxon>
        <taxon>Pyrocoelia</taxon>
    </lineage>
</organism>
<sequence>MSTRQGDALYAVLEDKRDIDRVSELVRRRLVECGWRDQVHLACRKVFEENDNMSSLDELVAATTPSARALVPDSVKRELLHELNLILNNIEPTYKK</sequence>
<comment type="caution">
    <text evidence="2">The sequence shown here is derived from an EMBL/GenBank/DDBJ whole genome shotgun (WGS) entry which is preliminary data.</text>
</comment>
<keyword evidence="1" id="KW-0653">Protein transport</keyword>
<dbReference type="GO" id="GO:0003713">
    <property type="term" value="F:transcription coactivator activity"/>
    <property type="evidence" value="ECO:0007669"/>
    <property type="project" value="UniProtKB-UniRule"/>
</dbReference>
<dbReference type="GO" id="GO:0006368">
    <property type="term" value="P:transcription elongation by RNA polymerase II"/>
    <property type="evidence" value="ECO:0007669"/>
    <property type="project" value="UniProtKB-UniRule"/>
</dbReference>
<dbReference type="AlphaFoldDB" id="A0AAN7VBU3"/>
<keyword evidence="1" id="KW-0813">Transport</keyword>
<reference evidence="2 3" key="1">
    <citation type="journal article" date="2024" name="Insects">
        <title>An Improved Chromosome-Level Genome Assembly of the Firefly Pyrocoelia pectoralis.</title>
        <authorList>
            <person name="Fu X."/>
            <person name="Meyer-Rochow V.B."/>
            <person name="Ballantyne L."/>
            <person name="Zhu X."/>
        </authorList>
    </citation>
    <scope>NUCLEOTIDE SEQUENCE [LARGE SCALE GENOMIC DNA]</scope>
    <source>
        <strain evidence="2">XCY_ONT2</strain>
    </source>
</reference>
<dbReference type="GO" id="GO:0015031">
    <property type="term" value="P:protein transport"/>
    <property type="evidence" value="ECO:0007669"/>
    <property type="project" value="UniProtKB-KW"/>
</dbReference>
<keyword evidence="1" id="KW-0509">mRNA transport</keyword>
<proteinExistence type="inferred from homology"/>
<dbReference type="Gene3D" id="1.10.246.140">
    <property type="match status" value="1"/>
</dbReference>
<evidence type="ECO:0000313" key="2">
    <source>
        <dbReference type="EMBL" id="KAK5645715.1"/>
    </source>
</evidence>
<dbReference type="InterPro" id="IPR038212">
    <property type="entry name" value="TF_EnY2_sf"/>
</dbReference>
<protein>
    <recommendedName>
        <fullName evidence="1">Enhancer of yellow 2 transcription factor</fullName>
    </recommendedName>
</protein>
<keyword evidence="1" id="KW-0010">Activator</keyword>
<evidence type="ECO:0000313" key="3">
    <source>
        <dbReference type="Proteomes" id="UP001329430"/>
    </source>
</evidence>
<comment type="function">
    <text evidence="1">Involved in mRNA export coupled transcription activation by association with both the TREX-2 and the SAGA complexes. The transcription regulatory histone acetylation (HAT) complex SAGA is a multiprotein complex that activates transcription by remodeling chromatin and mediating histone acetylation and deubiquitination. Within the SAGA complex, participates to a subcomplex that specifically deubiquitinates histones. The SAGA complex is recruited to specific gene promoters by activators, where it is required for transcription. The TREX-2 complex functions in docking export-competent ribonucleoprotein particles (mRNPs) to the nuclear entrance of the nuclear pore complex (nuclear basket). TREX-2 participates in mRNA export and accurate chromatin positioning in the nucleus by tethering genes to the nuclear periphery.</text>
</comment>
<dbReference type="GO" id="GO:0005643">
    <property type="term" value="C:nuclear pore"/>
    <property type="evidence" value="ECO:0007669"/>
    <property type="project" value="UniProtKB-UniRule"/>
</dbReference>
<keyword evidence="1" id="KW-0539">Nucleus</keyword>
<dbReference type="GO" id="GO:0006325">
    <property type="term" value="P:chromatin organization"/>
    <property type="evidence" value="ECO:0007669"/>
    <property type="project" value="UniProtKB-KW"/>
</dbReference>
<keyword evidence="3" id="KW-1185">Reference proteome</keyword>
<dbReference type="Pfam" id="PF10163">
    <property type="entry name" value="EnY2"/>
    <property type="match status" value="1"/>
</dbReference>
<keyword evidence="1" id="KW-0804">Transcription</keyword>
<keyword evidence="1" id="KW-0156">Chromatin regulator</keyword>
<dbReference type="HAMAP" id="MF_03046">
    <property type="entry name" value="ENY2_Sus1"/>
    <property type="match status" value="1"/>
</dbReference>
<comment type="subunit">
    <text evidence="1">Component of the nuclear pore complex (NPC)-associated TREX-2 complex (transcription and export complex 2). Component of the SAGA transcription coactivator-HAT complex. Within the SAGA complex, participates to a subcomplex of SAGA called the DUB module (deubiquitination module).</text>
</comment>
<dbReference type="GO" id="GO:0000124">
    <property type="term" value="C:SAGA complex"/>
    <property type="evidence" value="ECO:0007669"/>
    <property type="project" value="UniProtKB-UniRule"/>
</dbReference>
<dbReference type="GO" id="GO:0005654">
    <property type="term" value="C:nucleoplasm"/>
    <property type="evidence" value="ECO:0007669"/>
    <property type="project" value="UniProtKB-SubCell"/>
</dbReference>
<accession>A0AAN7VBU3</accession>
<dbReference type="GO" id="GO:0006406">
    <property type="term" value="P:mRNA export from nucleus"/>
    <property type="evidence" value="ECO:0007669"/>
    <property type="project" value="UniProtKB-UniRule"/>
</dbReference>
<dbReference type="GO" id="GO:0070390">
    <property type="term" value="C:transcription export complex 2"/>
    <property type="evidence" value="ECO:0007669"/>
    <property type="project" value="UniProtKB-UniRule"/>
</dbReference>
<dbReference type="Proteomes" id="UP001329430">
    <property type="component" value="Chromosome 3"/>
</dbReference>
<comment type="similarity">
    <text evidence="1">Belongs to the ENY2 family.</text>
</comment>
<keyword evidence="1" id="KW-0805">Transcription regulation</keyword>
<dbReference type="InterPro" id="IPR018783">
    <property type="entry name" value="TF_ENY2"/>
</dbReference>
<comment type="subcellular location">
    <subcellularLocation>
        <location evidence="1">Nucleus</location>
        <location evidence="1">Nucleoplasm</location>
    </subcellularLocation>
</comment>
<dbReference type="GO" id="GO:0071819">
    <property type="term" value="C:DUBm complex"/>
    <property type="evidence" value="ECO:0007669"/>
    <property type="project" value="UniProtKB-UniRule"/>
</dbReference>
<keyword evidence="1" id="KW-0811">Translocation</keyword>